<evidence type="ECO:0000259" key="6">
    <source>
        <dbReference type="Pfam" id="PF00171"/>
    </source>
</evidence>
<dbReference type="Gene3D" id="3.40.309.10">
    <property type="entry name" value="Aldehyde Dehydrogenase, Chain A, domain 2"/>
    <property type="match status" value="1"/>
</dbReference>
<keyword evidence="2 5" id="KW-0560">Oxidoreductase</keyword>
<dbReference type="PANTHER" id="PTHR43570:SF20">
    <property type="entry name" value="ALDEHYDE DEHYDROGENASE ALDX-RELATED"/>
    <property type="match status" value="1"/>
</dbReference>
<dbReference type="GO" id="GO:0006081">
    <property type="term" value="P:aldehyde metabolic process"/>
    <property type="evidence" value="ECO:0007669"/>
    <property type="project" value="InterPro"/>
</dbReference>
<dbReference type="PANTHER" id="PTHR43570">
    <property type="entry name" value="ALDEHYDE DEHYDROGENASE"/>
    <property type="match status" value="1"/>
</dbReference>
<protein>
    <submittedName>
        <fullName evidence="7">Aldehyde dehydrogenase family protein</fullName>
    </submittedName>
</protein>
<accession>A0A424Z3P9</accession>
<dbReference type="GO" id="GO:0004029">
    <property type="term" value="F:aldehyde dehydrogenase (NAD+) activity"/>
    <property type="evidence" value="ECO:0007669"/>
    <property type="project" value="TreeGrafter"/>
</dbReference>
<dbReference type="Proteomes" id="UP000284763">
    <property type="component" value="Unassembled WGS sequence"/>
</dbReference>
<dbReference type="Gene3D" id="3.40.605.10">
    <property type="entry name" value="Aldehyde Dehydrogenase, Chain A, domain 1"/>
    <property type="match status" value="1"/>
</dbReference>
<reference evidence="7 8" key="1">
    <citation type="submission" date="2018-08" db="EMBL/GenBank/DDBJ databases">
        <title>The metabolism and importance of syntrophic acetate oxidation coupled to methane or sulfide production in haloalkaline environments.</title>
        <authorList>
            <person name="Timmers P.H.A."/>
            <person name="Vavourakis C.D."/>
            <person name="Sorokin D.Y."/>
            <person name="Sinninghe Damste J.S."/>
            <person name="Muyzer G."/>
            <person name="Stams A.J.M."/>
            <person name="Plugge C.M."/>
        </authorList>
    </citation>
    <scope>NUCLEOTIDE SEQUENCE [LARGE SCALE GENOMIC DNA]</scope>
    <source>
        <strain evidence="7">MSAO_Arc3</strain>
    </source>
</reference>
<feature type="domain" description="Aldehyde dehydrogenase" evidence="6">
    <location>
        <begin position="2"/>
        <end position="437"/>
    </location>
</feature>
<evidence type="ECO:0000256" key="2">
    <source>
        <dbReference type="ARBA" id="ARBA00023002"/>
    </source>
</evidence>
<dbReference type="PROSITE" id="PS00687">
    <property type="entry name" value="ALDEHYDE_DEHYDR_GLU"/>
    <property type="match status" value="1"/>
</dbReference>
<dbReference type="InterPro" id="IPR012394">
    <property type="entry name" value="Aldehyde_DH_NAD(P)"/>
</dbReference>
<gene>
    <name evidence="7" type="ORF">D5R95_01805</name>
</gene>
<evidence type="ECO:0000256" key="4">
    <source>
        <dbReference type="PROSITE-ProRule" id="PRU10007"/>
    </source>
</evidence>
<organism evidence="7 8">
    <name type="scientific">Methanosalsum natronophilum</name>
    <dbReference type="NCBI Taxonomy" id="768733"/>
    <lineage>
        <taxon>Archaea</taxon>
        <taxon>Methanobacteriati</taxon>
        <taxon>Methanobacteriota</taxon>
        <taxon>Stenosarchaea group</taxon>
        <taxon>Methanomicrobia</taxon>
        <taxon>Methanosarcinales</taxon>
        <taxon>Methanosarcinaceae</taxon>
        <taxon>Methanosalsum</taxon>
    </lineage>
</organism>
<dbReference type="GO" id="GO:0005737">
    <property type="term" value="C:cytoplasm"/>
    <property type="evidence" value="ECO:0007669"/>
    <property type="project" value="TreeGrafter"/>
</dbReference>
<dbReference type="PIRSF" id="PIRSF036492">
    <property type="entry name" value="ALDH"/>
    <property type="match status" value="1"/>
</dbReference>
<dbReference type="EMBL" id="QZAB01000121">
    <property type="protein sequence ID" value="RQD90359.1"/>
    <property type="molecule type" value="Genomic_DNA"/>
</dbReference>
<sequence>MANDIDALFNQQKENQNNIKNSDSGQRIQKLELIENYLNNEKNLDQLYHAMYTDLKKPKAEILISETGIIHAHLSFVKKNLKKWMKPEKVSRPLSLLGTKSHIQYEPKGITLIISPWNYPLNLSIVPLIYALSAGNSIVLKPSEISYSTSTFIKKMITDLFDEKEVAVVEGGSNIAQELLSKPFDHIFFTGSPQIGKIVMSEAAKNLSSVTLELGGKSPSIIDETADLSGISEKCTWAKFINTGQSCIAPDYLILKDVVYNDFLENMIYSIEKLYSAQENIKMSSDYGRIINEKHFKRLESMFNDALEKGAHVVYGGEFDESSLYISPTILDNVAEDMEIMNDEIFGPILPVIKYSSTSEACDIVSRRPKPLTMYIASKDKKNINYLINHTTAGGSVINDYMLGYSNPNLPFGGVNNSGIGKSFGFHGFVEFSNQRSIIHRKWGNLNLIYPPYSEKKLEKLKEIHKWFS</sequence>
<name>A0A424Z3P9_9EURY</name>
<dbReference type="InterPro" id="IPR016160">
    <property type="entry name" value="Ald_DH_CS_CYS"/>
</dbReference>
<keyword evidence="3" id="KW-0520">NAD</keyword>
<dbReference type="InterPro" id="IPR016162">
    <property type="entry name" value="Ald_DH_N"/>
</dbReference>
<dbReference type="FunFam" id="3.40.309.10:FF:000003">
    <property type="entry name" value="Aldehyde dehydrogenase"/>
    <property type="match status" value="1"/>
</dbReference>
<dbReference type="InterPro" id="IPR015590">
    <property type="entry name" value="Aldehyde_DH_dom"/>
</dbReference>
<dbReference type="InterPro" id="IPR029510">
    <property type="entry name" value="Ald_DH_CS_GLU"/>
</dbReference>
<evidence type="ECO:0000256" key="5">
    <source>
        <dbReference type="RuleBase" id="RU003345"/>
    </source>
</evidence>
<dbReference type="InterPro" id="IPR016163">
    <property type="entry name" value="Ald_DH_C"/>
</dbReference>
<proteinExistence type="inferred from homology"/>
<evidence type="ECO:0000256" key="3">
    <source>
        <dbReference type="ARBA" id="ARBA00023027"/>
    </source>
</evidence>
<evidence type="ECO:0000313" key="7">
    <source>
        <dbReference type="EMBL" id="RQD90359.1"/>
    </source>
</evidence>
<evidence type="ECO:0000256" key="1">
    <source>
        <dbReference type="ARBA" id="ARBA00009986"/>
    </source>
</evidence>
<dbReference type="SUPFAM" id="SSF53720">
    <property type="entry name" value="ALDH-like"/>
    <property type="match status" value="1"/>
</dbReference>
<feature type="active site" evidence="4">
    <location>
        <position position="213"/>
    </location>
</feature>
<comment type="similarity">
    <text evidence="1 5">Belongs to the aldehyde dehydrogenase family.</text>
</comment>
<dbReference type="AlphaFoldDB" id="A0A424Z3P9"/>
<comment type="caution">
    <text evidence="7">The sequence shown here is derived from an EMBL/GenBank/DDBJ whole genome shotgun (WGS) entry which is preliminary data.</text>
</comment>
<dbReference type="InterPro" id="IPR016161">
    <property type="entry name" value="Ald_DH/histidinol_DH"/>
</dbReference>
<evidence type="ECO:0000313" key="8">
    <source>
        <dbReference type="Proteomes" id="UP000284763"/>
    </source>
</evidence>
<dbReference type="PROSITE" id="PS00070">
    <property type="entry name" value="ALDEHYDE_DEHYDR_CYS"/>
    <property type="match status" value="1"/>
</dbReference>
<dbReference type="Pfam" id="PF00171">
    <property type="entry name" value="Aldedh"/>
    <property type="match status" value="1"/>
</dbReference>